<dbReference type="EMBL" id="CAACYD010000007">
    <property type="protein sequence ID" value="VFA89752.1"/>
    <property type="molecule type" value="Genomic_DNA"/>
</dbReference>
<evidence type="ECO:0000313" key="2">
    <source>
        <dbReference type="EMBL" id="VFA89752.1"/>
    </source>
</evidence>
<dbReference type="SUPFAM" id="SSF53474">
    <property type="entry name" value="alpha/beta-Hydrolases"/>
    <property type="match status" value="1"/>
</dbReference>
<dbReference type="GO" id="GO:0016787">
    <property type="term" value="F:hydrolase activity"/>
    <property type="evidence" value="ECO:0007669"/>
    <property type="project" value="UniProtKB-KW"/>
</dbReference>
<dbReference type="GeneID" id="60751300"/>
<dbReference type="Pfam" id="PF12697">
    <property type="entry name" value="Abhydrolase_6"/>
    <property type="match status" value="1"/>
</dbReference>
<dbReference type="PANTHER" id="PTHR43798">
    <property type="entry name" value="MONOACYLGLYCEROL LIPASE"/>
    <property type="match status" value="1"/>
</dbReference>
<reference evidence="2 3" key="1">
    <citation type="submission" date="2019-02" db="EMBL/GenBank/DDBJ databases">
        <authorList>
            <consortium name="Pathogen Informatics"/>
        </authorList>
    </citation>
    <scope>NUCLEOTIDE SEQUENCE [LARGE SCALE GENOMIC DNA]</scope>
    <source>
        <strain evidence="2 3">3012STDY6756503</strain>
    </source>
</reference>
<dbReference type="AlphaFoldDB" id="A0ABD7V619"/>
<comment type="caution">
    <text evidence="2">The sequence shown here is derived from an EMBL/GenBank/DDBJ whole genome shotgun (WGS) entry which is preliminary data.</text>
</comment>
<name>A0ABD7V619_9ACTN</name>
<accession>A0ABD7V619</accession>
<keyword evidence="2" id="KW-0378">Hydrolase</keyword>
<evidence type="ECO:0000313" key="3">
    <source>
        <dbReference type="Proteomes" id="UP000360750"/>
    </source>
</evidence>
<dbReference type="InterPro" id="IPR050266">
    <property type="entry name" value="AB_hydrolase_sf"/>
</dbReference>
<protein>
    <submittedName>
        <fullName evidence="2">2-hydroxy-6-oxo-6-phenylhexa-2,4-dienoate hydrolase</fullName>
        <ecNumber evidence="2">3.7.1.8</ecNumber>
    </submittedName>
</protein>
<dbReference type="Gene3D" id="3.40.50.1820">
    <property type="entry name" value="alpha/beta hydrolase"/>
    <property type="match status" value="1"/>
</dbReference>
<feature type="domain" description="AB hydrolase-1" evidence="1">
    <location>
        <begin position="37"/>
        <end position="249"/>
    </location>
</feature>
<dbReference type="Proteomes" id="UP000360750">
    <property type="component" value="Unassembled WGS sequence"/>
</dbReference>
<dbReference type="InterPro" id="IPR000073">
    <property type="entry name" value="AB_hydrolase_1"/>
</dbReference>
<evidence type="ECO:0000259" key="1">
    <source>
        <dbReference type="Pfam" id="PF12697"/>
    </source>
</evidence>
<gene>
    <name evidence="2" type="primary">bphD</name>
    <name evidence="2" type="ORF">NCTC8139_03320</name>
</gene>
<dbReference type="InterPro" id="IPR029058">
    <property type="entry name" value="AB_hydrolase_fold"/>
</dbReference>
<sequence>MRPVLVGEEVDGGVYVKVAGSTIWHFCGGDPQGVPTVLLHGLFASAATWGAQVTDFVDAGLRVYLPERPGHGHSPDVPGEYTFATILERTVDYLETVVGTRANLVGWADGAVVALLVARERPDLVNRVVYVNGYLNSSGRHTDEFVELVLRRNPETIDYLRQHHDATSPDGPEHFGVVFDKTLRMITTEPEYPVRDFAGVEAPTLVVMADRGIVRVEHALEIVRALPKARFAVLPGTHIMPVESPELFNPLVLNFLAADPPTEWLPG</sequence>
<dbReference type="EC" id="3.7.1.8" evidence="2"/>
<organism evidence="2 3">
    <name type="scientific">Gordonia paraffinivorans</name>
    <dbReference type="NCBI Taxonomy" id="175628"/>
    <lineage>
        <taxon>Bacteria</taxon>
        <taxon>Bacillati</taxon>
        <taxon>Actinomycetota</taxon>
        <taxon>Actinomycetes</taxon>
        <taxon>Mycobacteriales</taxon>
        <taxon>Gordoniaceae</taxon>
        <taxon>Gordonia</taxon>
    </lineage>
</organism>
<proteinExistence type="predicted"/>
<dbReference type="RefSeq" id="WP_131734927.1">
    <property type="nucleotide sequence ID" value="NZ_CAACYD010000007.1"/>
</dbReference>